<organism evidence="2 3">
    <name type="scientific">Marinibaculum pumilum</name>
    <dbReference type="NCBI Taxonomy" id="1766165"/>
    <lineage>
        <taxon>Bacteria</taxon>
        <taxon>Pseudomonadati</taxon>
        <taxon>Pseudomonadota</taxon>
        <taxon>Alphaproteobacteria</taxon>
        <taxon>Rhodospirillales</taxon>
        <taxon>Rhodospirillaceae</taxon>
        <taxon>Marinibaculum</taxon>
    </lineage>
</organism>
<comment type="caution">
    <text evidence="2">The sequence shown here is derived from an EMBL/GenBank/DDBJ whole genome shotgun (WGS) entry which is preliminary data.</text>
</comment>
<gene>
    <name evidence="2" type="ORF">ACFOGJ_25170</name>
</gene>
<dbReference type="Proteomes" id="UP001595528">
    <property type="component" value="Unassembled WGS sequence"/>
</dbReference>
<keyword evidence="1" id="KW-0732">Signal</keyword>
<sequence>MVRIGIAAAAALLLLVGTGIAPAADSRVDIAVEAMADGNGLAVSGSATVPDGAWIVFAARRLAPPLRRVRGAARASGGHYAGSLDISGWPAGTVAVDAHFQVLLPGDLRQPPEVIARYGANGERMTGPSVVEGGGGFRAAIASTGAELR</sequence>
<name>A0ABV7L7G4_9PROT</name>
<dbReference type="EMBL" id="JBHRTR010000048">
    <property type="protein sequence ID" value="MFC3230564.1"/>
    <property type="molecule type" value="Genomic_DNA"/>
</dbReference>
<feature type="chain" id="PRO_5047341939" evidence="1">
    <location>
        <begin position="24"/>
        <end position="149"/>
    </location>
</feature>
<evidence type="ECO:0000313" key="2">
    <source>
        <dbReference type="EMBL" id="MFC3230564.1"/>
    </source>
</evidence>
<proteinExistence type="predicted"/>
<evidence type="ECO:0000313" key="3">
    <source>
        <dbReference type="Proteomes" id="UP001595528"/>
    </source>
</evidence>
<evidence type="ECO:0000256" key="1">
    <source>
        <dbReference type="SAM" id="SignalP"/>
    </source>
</evidence>
<reference evidence="3" key="1">
    <citation type="journal article" date="2019" name="Int. J. Syst. Evol. Microbiol.">
        <title>The Global Catalogue of Microorganisms (GCM) 10K type strain sequencing project: providing services to taxonomists for standard genome sequencing and annotation.</title>
        <authorList>
            <consortium name="The Broad Institute Genomics Platform"/>
            <consortium name="The Broad Institute Genome Sequencing Center for Infectious Disease"/>
            <person name="Wu L."/>
            <person name="Ma J."/>
        </authorList>
    </citation>
    <scope>NUCLEOTIDE SEQUENCE [LARGE SCALE GENOMIC DNA]</scope>
    <source>
        <strain evidence="3">KCTC 42964</strain>
    </source>
</reference>
<protein>
    <submittedName>
        <fullName evidence="2">Uncharacterized protein</fullName>
    </submittedName>
</protein>
<dbReference type="RefSeq" id="WP_379905846.1">
    <property type="nucleotide sequence ID" value="NZ_JBHRTR010000048.1"/>
</dbReference>
<feature type="signal peptide" evidence="1">
    <location>
        <begin position="1"/>
        <end position="23"/>
    </location>
</feature>
<keyword evidence="3" id="KW-1185">Reference proteome</keyword>
<accession>A0ABV7L7G4</accession>